<protein>
    <submittedName>
        <fullName evidence="2">Uncharacterized protein</fullName>
    </submittedName>
</protein>
<dbReference type="SUPFAM" id="SSF52096">
    <property type="entry name" value="ClpP/crotonase"/>
    <property type="match status" value="1"/>
</dbReference>
<dbReference type="GO" id="GO:0006635">
    <property type="term" value="P:fatty acid beta-oxidation"/>
    <property type="evidence" value="ECO:0007669"/>
    <property type="project" value="TreeGrafter"/>
</dbReference>
<reference evidence="2" key="1">
    <citation type="submission" date="2023-11" db="EMBL/GenBank/DDBJ databases">
        <title>The genome sequences of three competitors of mushroom-forming fungi.</title>
        <authorList>
            <person name="Beijen E."/>
            <person name="Ohm R.A."/>
        </authorList>
    </citation>
    <scope>NUCLEOTIDE SEQUENCE</scope>
    <source>
        <strain evidence="2">CBS 100526</strain>
    </source>
</reference>
<evidence type="ECO:0000256" key="1">
    <source>
        <dbReference type="ARBA" id="ARBA00005254"/>
    </source>
</evidence>
<keyword evidence="3" id="KW-1185">Reference proteome</keyword>
<sequence length="148" mass="16130">MDFGPIFGDGHMKAPRLPATRTVCGVIIVMPRLDDGSGKFRITEEPKTIQCLLEDDIFTQITREGDAMIPAAISQSDNAKTTLRANVARAYAVDNAFCARADLKERKKMSVSEIQEFLVVLRDMFSRLAALPIPTIACESGLALDGGL</sequence>
<name>A0AAE1IM99_9HYPO</name>
<comment type="caution">
    <text evidence="2">The sequence shown here is derived from an EMBL/GenBank/DDBJ whole genome shotgun (WGS) entry which is preliminary data.</text>
</comment>
<dbReference type="AlphaFoldDB" id="A0AAE1IM99"/>
<gene>
    <name evidence="2" type="ORF">Triagg1_835</name>
</gene>
<dbReference type="InterPro" id="IPR029045">
    <property type="entry name" value="ClpP/crotonase-like_dom_sf"/>
</dbReference>
<dbReference type="PANTHER" id="PTHR11941:SF171">
    <property type="entry name" value="SD19268P"/>
    <property type="match status" value="1"/>
</dbReference>
<organism evidence="2 3">
    <name type="scientific">Trichoderma aggressivum f. europaeum</name>
    <dbReference type="NCBI Taxonomy" id="173218"/>
    <lineage>
        <taxon>Eukaryota</taxon>
        <taxon>Fungi</taxon>
        <taxon>Dikarya</taxon>
        <taxon>Ascomycota</taxon>
        <taxon>Pezizomycotina</taxon>
        <taxon>Sordariomycetes</taxon>
        <taxon>Hypocreomycetidae</taxon>
        <taxon>Hypocreales</taxon>
        <taxon>Hypocreaceae</taxon>
        <taxon>Trichoderma</taxon>
    </lineage>
</organism>
<comment type="similarity">
    <text evidence="1">Belongs to the enoyl-CoA hydratase/isomerase family.</text>
</comment>
<dbReference type="EMBL" id="JAWRVG010000002">
    <property type="protein sequence ID" value="KAK4084355.1"/>
    <property type="molecule type" value="Genomic_DNA"/>
</dbReference>
<evidence type="ECO:0000313" key="3">
    <source>
        <dbReference type="Proteomes" id="UP001273209"/>
    </source>
</evidence>
<proteinExistence type="inferred from homology"/>
<dbReference type="GO" id="GO:0005739">
    <property type="term" value="C:mitochondrion"/>
    <property type="evidence" value="ECO:0007669"/>
    <property type="project" value="TreeGrafter"/>
</dbReference>
<dbReference type="Proteomes" id="UP001273209">
    <property type="component" value="Unassembled WGS sequence"/>
</dbReference>
<accession>A0AAE1IM99</accession>
<dbReference type="GeneID" id="87923091"/>
<dbReference type="RefSeq" id="XP_062760059.1">
    <property type="nucleotide sequence ID" value="XM_062901773.1"/>
</dbReference>
<dbReference type="PANTHER" id="PTHR11941">
    <property type="entry name" value="ENOYL-COA HYDRATASE-RELATED"/>
    <property type="match status" value="1"/>
</dbReference>
<evidence type="ECO:0000313" key="2">
    <source>
        <dbReference type="EMBL" id="KAK4084355.1"/>
    </source>
</evidence>
<dbReference type="Gene3D" id="3.90.226.10">
    <property type="entry name" value="2-enoyl-CoA Hydratase, Chain A, domain 1"/>
    <property type="match status" value="1"/>
</dbReference>